<dbReference type="HOGENOM" id="CLU_101200_0_0_1"/>
<evidence type="ECO:0000259" key="9">
    <source>
        <dbReference type="PROSITE" id="PS50089"/>
    </source>
</evidence>
<keyword evidence="6" id="KW-0833">Ubl conjugation pathway</keyword>
<keyword evidence="7" id="KW-0862">Zinc</keyword>
<reference evidence="10" key="1">
    <citation type="journal article" date="2011" name="PLoS Biol.">
        <title>Gene gain and loss during evolution of obligate parasitism in the white rust pathogen of Arabidopsis thaliana.</title>
        <authorList>
            <person name="Kemen E."/>
            <person name="Gardiner A."/>
            <person name="Schultz-Larsen T."/>
            <person name="Kemen A.C."/>
            <person name="Balmuth A.L."/>
            <person name="Robert-Seilaniantz A."/>
            <person name="Bailey K."/>
            <person name="Holub E."/>
            <person name="Studholme D.J."/>
            <person name="Maclean D."/>
            <person name="Jones J.D."/>
        </authorList>
    </citation>
    <scope>NUCLEOTIDE SEQUENCE</scope>
</reference>
<keyword evidence="3" id="KW-0808">Transferase</keyword>
<evidence type="ECO:0000313" key="10">
    <source>
        <dbReference type="EMBL" id="CCA19920.1"/>
    </source>
</evidence>
<evidence type="ECO:0000256" key="8">
    <source>
        <dbReference type="PROSITE-ProRule" id="PRU00175"/>
    </source>
</evidence>
<dbReference type="AlphaFoldDB" id="F0WFD8"/>
<dbReference type="EMBL" id="FR824127">
    <property type="protein sequence ID" value="CCA19920.1"/>
    <property type="molecule type" value="Genomic_DNA"/>
</dbReference>
<keyword evidence="4" id="KW-0479">Metal-binding</keyword>
<evidence type="ECO:0000256" key="4">
    <source>
        <dbReference type="ARBA" id="ARBA00022723"/>
    </source>
</evidence>
<dbReference type="Gene3D" id="3.30.40.10">
    <property type="entry name" value="Zinc/RING finger domain, C3HC4 (zinc finger)"/>
    <property type="match status" value="1"/>
</dbReference>
<dbReference type="Pfam" id="PF13639">
    <property type="entry name" value="zf-RING_2"/>
    <property type="match status" value="1"/>
</dbReference>
<reference evidence="10" key="2">
    <citation type="submission" date="2011-02" db="EMBL/GenBank/DDBJ databases">
        <authorList>
            <person name="MacLean D."/>
        </authorList>
    </citation>
    <scope>NUCLEOTIDE SEQUENCE</scope>
</reference>
<organism evidence="10">
    <name type="scientific">Albugo laibachii Nc14</name>
    <dbReference type="NCBI Taxonomy" id="890382"/>
    <lineage>
        <taxon>Eukaryota</taxon>
        <taxon>Sar</taxon>
        <taxon>Stramenopiles</taxon>
        <taxon>Oomycota</taxon>
        <taxon>Peronosporomycetes</taxon>
        <taxon>Albuginales</taxon>
        <taxon>Albuginaceae</taxon>
        <taxon>Albugo</taxon>
    </lineage>
</organism>
<evidence type="ECO:0000256" key="3">
    <source>
        <dbReference type="ARBA" id="ARBA00022679"/>
    </source>
</evidence>
<dbReference type="PANTHER" id="PTHR46463:SF10">
    <property type="entry name" value="OS01G0926200 PROTEIN"/>
    <property type="match status" value="1"/>
</dbReference>
<dbReference type="GO" id="GO:0061630">
    <property type="term" value="F:ubiquitin protein ligase activity"/>
    <property type="evidence" value="ECO:0007669"/>
    <property type="project" value="UniProtKB-EC"/>
</dbReference>
<evidence type="ECO:0000256" key="6">
    <source>
        <dbReference type="ARBA" id="ARBA00022786"/>
    </source>
</evidence>
<protein>
    <recommendedName>
        <fullName evidence="2">RING-type E3 ubiquitin transferase</fullName>
        <ecNumber evidence="2">2.3.2.27</ecNumber>
    </recommendedName>
</protein>
<dbReference type="EC" id="2.3.2.27" evidence="2"/>
<dbReference type="SUPFAM" id="SSF57850">
    <property type="entry name" value="RING/U-box"/>
    <property type="match status" value="1"/>
</dbReference>
<proteinExistence type="predicted"/>
<comment type="catalytic activity">
    <reaction evidence="1">
        <text>S-ubiquitinyl-[E2 ubiquitin-conjugating enzyme]-L-cysteine + [acceptor protein]-L-lysine = [E2 ubiquitin-conjugating enzyme]-L-cysteine + N(6)-ubiquitinyl-[acceptor protein]-L-lysine.</text>
        <dbReference type="EC" id="2.3.2.27"/>
    </reaction>
</comment>
<dbReference type="InterPro" id="IPR013083">
    <property type="entry name" value="Znf_RING/FYVE/PHD"/>
</dbReference>
<accession>F0WFD8</accession>
<gene>
    <name evidence="10" type="primary">AlNc14C82G5328</name>
    <name evidence="10" type="ORF">ALNC14_060630</name>
</gene>
<dbReference type="PROSITE" id="PS50089">
    <property type="entry name" value="ZF_RING_2"/>
    <property type="match status" value="1"/>
</dbReference>
<name>F0WFD8_9STRA</name>
<dbReference type="PANTHER" id="PTHR46463">
    <property type="entry name" value="ZINC FINGER, RING/FYVE/PHD-TYPE"/>
    <property type="match status" value="1"/>
</dbReference>
<evidence type="ECO:0000256" key="2">
    <source>
        <dbReference type="ARBA" id="ARBA00012483"/>
    </source>
</evidence>
<evidence type="ECO:0000256" key="5">
    <source>
        <dbReference type="ARBA" id="ARBA00022771"/>
    </source>
</evidence>
<evidence type="ECO:0000256" key="7">
    <source>
        <dbReference type="ARBA" id="ARBA00022833"/>
    </source>
</evidence>
<dbReference type="InterPro" id="IPR001841">
    <property type="entry name" value="Znf_RING"/>
</dbReference>
<evidence type="ECO:0000256" key="1">
    <source>
        <dbReference type="ARBA" id="ARBA00000900"/>
    </source>
</evidence>
<dbReference type="GO" id="GO:0008270">
    <property type="term" value="F:zinc ion binding"/>
    <property type="evidence" value="ECO:0007669"/>
    <property type="project" value="UniProtKB-KW"/>
</dbReference>
<feature type="domain" description="RING-type" evidence="9">
    <location>
        <begin position="139"/>
        <end position="185"/>
    </location>
</feature>
<keyword evidence="5 8" id="KW-0863">Zinc-finger</keyword>
<sequence length="192" mass="22184">MGQHCSCFTERQRRKVQRRSSDDYTMDSESWSTTEEDRFDIDIHSHLQEEIEALEENQGLLRASERFPFHGTAPFNHPENVRLSSTCVEFESRDKHDEGGNCDLADTLNDDVVLDLADILRNYQEATGVIDTGSGDLECIMCLDTFSEVNPKLRTLCNCGMNRTNFHLSCLIEWMQHDPTCPICRTFLYYED</sequence>